<dbReference type="EMBL" id="JAOYFC010000002">
    <property type="protein sequence ID" value="MCV6825336.1"/>
    <property type="molecule type" value="Genomic_DNA"/>
</dbReference>
<dbReference type="Gene3D" id="3.10.180.10">
    <property type="entry name" value="2,3-Dihydroxybiphenyl 1,2-Dioxygenase, domain 1"/>
    <property type="match status" value="1"/>
</dbReference>
<evidence type="ECO:0000313" key="2">
    <source>
        <dbReference type="EMBL" id="MCV6825336.1"/>
    </source>
</evidence>
<evidence type="ECO:0000313" key="3">
    <source>
        <dbReference type="Proteomes" id="UP001208041"/>
    </source>
</evidence>
<protein>
    <submittedName>
        <fullName evidence="2">VOC family protein</fullName>
    </submittedName>
</protein>
<dbReference type="InterPro" id="IPR004360">
    <property type="entry name" value="Glyas_Fos-R_dOase_dom"/>
</dbReference>
<dbReference type="PROSITE" id="PS51819">
    <property type="entry name" value="VOC"/>
    <property type="match status" value="1"/>
</dbReference>
<dbReference type="InterPro" id="IPR052164">
    <property type="entry name" value="Anthracycline_SecMetBiosynth"/>
</dbReference>
<organism evidence="2 3">
    <name type="scientific">Halocynthiibacter halioticoli</name>
    <dbReference type="NCBI Taxonomy" id="2986804"/>
    <lineage>
        <taxon>Bacteria</taxon>
        <taxon>Pseudomonadati</taxon>
        <taxon>Pseudomonadota</taxon>
        <taxon>Alphaproteobacteria</taxon>
        <taxon>Rhodobacterales</taxon>
        <taxon>Paracoccaceae</taxon>
        <taxon>Halocynthiibacter</taxon>
    </lineage>
</organism>
<feature type="domain" description="VOC" evidence="1">
    <location>
        <begin position="7"/>
        <end position="125"/>
    </location>
</feature>
<sequence length="129" mass="13841">MTDIHGTVHWSELMTRDVKGALAYYGEVCGWTFDEMEMPEGGTYYVGMAHGKPAGGIMDMTPLEHLKDVPAHWFTYIAINDVQDGVNTTEDKGGEILRAPFDVPGIGKIAIVKDPGGAALGIMTPATDG</sequence>
<reference evidence="2" key="1">
    <citation type="submission" date="2022-10" db="EMBL/GenBank/DDBJ databases">
        <authorList>
            <person name="Yue Y."/>
        </authorList>
    </citation>
    <scope>NUCLEOTIDE SEQUENCE</scope>
    <source>
        <strain evidence="2">Z654</strain>
    </source>
</reference>
<dbReference type="PANTHER" id="PTHR33993:SF14">
    <property type="entry name" value="GB|AAF24581.1"/>
    <property type="match status" value="1"/>
</dbReference>
<dbReference type="SUPFAM" id="SSF54593">
    <property type="entry name" value="Glyoxalase/Bleomycin resistance protein/Dihydroxybiphenyl dioxygenase"/>
    <property type="match status" value="1"/>
</dbReference>
<keyword evidence="3" id="KW-1185">Reference proteome</keyword>
<name>A0AAE3J288_9RHOB</name>
<dbReference type="Proteomes" id="UP001208041">
    <property type="component" value="Unassembled WGS sequence"/>
</dbReference>
<dbReference type="RefSeq" id="WP_263954204.1">
    <property type="nucleotide sequence ID" value="NZ_JAOYFC010000002.1"/>
</dbReference>
<accession>A0AAE3J288</accession>
<comment type="caution">
    <text evidence="2">The sequence shown here is derived from an EMBL/GenBank/DDBJ whole genome shotgun (WGS) entry which is preliminary data.</text>
</comment>
<proteinExistence type="predicted"/>
<gene>
    <name evidence="2" type="ORF">OH136_12295</name>
</gene>
<dbReference type="CDD" id="cd07247">
    <property type="entry name" value="SgaA_N_like"/>
    <property type="match status" value="1"/>
</dbReference>
<dbReference type="PANTHER" id="PTHR33993">
    <property type="entry name" value="GLYOXALASE-RELATED"/>
    <property type="match status" value="1"/>
</dbReference>
<dbReference type="Pfam" id="PF00903">
    <property type="entry name" value="Glyoxalase"/>
    <property type="match status" value="1"/>
</dbReference>
<dbReference type="InterPro" id="IPR037523">
    <property type="entry name" value="VOC_core"/>
</dbReference>
<dbReference type="InterPro" id="IPR029068">
    <property type="entry name" value="Glyas_Bleomycin-R_OHBP_Dase"/>
</dbReference>
<evidence type="ECO:0000259" key="1">
    <source>
        <dbReference type="PROSITE" id="PS51819"/>
    </source>
</evidence>
<dbReference type="AlphaFoldDB" id="A0AAE3J288"/>